<dbReference type="Proteomes" id="UP000756132">
    <property type="component" value="Chromosome 11"/>
</dbReference>
<sequence length="415" mass="44739">MTTSFRSTSQVRRCWGPGSAPHFLQGYNPSSPITNISVDMSLLRSLLYLSSVSLASAGVLGVQDTNALFARHDDQCAVTKDNQPDWYLRNLKTVRDIYDLTVYPNQVPIILGGGKAVPPGLFAPDAIGRVSPVGEFDNFEDSIEYFFALAPTPFTNPAGTAFYDAQVVNFVSSCPSVASSLVYFRTGTVDMLGNLNESLPTTTLSQVSFWHFNDKGEVDKYQSWIPNLQAWTKASSGIDYTNKQVQDAVAGGLCPVIQQRCQGKDLQFKDEQDCTKQLGAKPFGNFDEAWGDNLACRTIHVILTMVRPDIHCAHVGPTGGGKCIDIDYSVDYFDDADLFKEGEGTTFTCGPDLQPDDHVGAGPGAAKIFADLAKQVAEGKLQIPTIGGMSGAVQMPGMPGATRGQTPPKGQGQGR</sequence>
<dbReference type="AlphaFoldDB" id="A0A9Q8PKL4"/>
<gene>
    <name evidence="2" type="ORF">CLAFUR5_12639</name>
</gene>
<organism evidence="2 3">
    <name type="scientific">Passalora fulva</name>
    <name type="common">Tomato leaf mold</name>
    <name type="synonym">Cladosporium fulvum</name>
    <dbReference type="NCBI Taxonomy" id="5499"/>
    <lineage>
        <taxon>Eukaryota</taxon>
        <taxon>Fungi</taxon>
        <taxon>Dikarya</taxon>
        <taxon>Ascomycota</taxon>
        <taxon>Pezizomycotina</taxon>
        <taxon>Dothideomycetes</taxon>
        <taxon>Dothideomycetidae</taxon>
        <taxon>Mycosphaerellales</taxon>
        <taxon>Mycosphaerellaceae</taxon>
        <taxon>Fulvia</taxon>
    </lineage>
</organism>
<dbReference type="GeneID" id="71992517"/>
<accession>A0A9Q8PKL4</accession>
<evidence type="ECO:0000313" key="2">
    <source>
        <dbReference type="EMBL" id="UJO24109.1"/>
    </source>
</evidence>
<keyword evidence="3" id="KW-1185">Reference proteome</keyword>
<dbReference type="KEGG" id="ffu:CLAFUR5_12639"/>
<dbReference type="OrthoDB" id="10010954at2759"/>
<reference evidence="2" key="1">
    <citation type="submission" date="2021-12" db="EMBL/GenBank/DDBJ databases">
        <authorList>
            <person name="Zaccaron A."/>
            <person name="Stergiopoulos I."/>
        </authorList>
    </citation>
    <scope>NUCLEOTIDE SEQUENCE</scope>
    <source>
        <strain evidence="2">Race5_Kim</strain>
    </source>
</reference>
<evidence type="ECO:0000256" key="1">
    <source>
        <dbReference type="SAM" id="MobiDB-lite"/>
    </source>
</evidence>
<name>A0A9Q8PKL4_PASFU</name>
<protein>
    <submittedName>
        <fullName evidence="2">Bifonsecin B biosynthesis cluster protein A</fullName>
    </submittedName>
</protein>
<reference evidence="2" key="2">
    <citation type="journal article" date="2022" name="Microb. Genom.">
        <title>A chromosome-scale genome assembly of the tomato pathogen Cladosporium fulvum reveals a compartmentalized genome architecture and the presence of a dispensable chromosome.</title>
        <authorList>
            <person name="Zaccaron A.Z."/>
            <person name="Chen L.H."/>
            <person name="Samaras A."/>
            <person name="Stergiopoulos I."/>
        </authorList>
    </citation>
    <scope>NUCLEOTIDE SEQUENCE</scope>
    <source>
        <strain evidence="2">Race5_Kim</strain>
    </source>
</reference>
<dbReference type="EMBL" id="CP090173">
    <property type="protein sequence ID" value="UJO24109.1"/>
    <property type="molecule type" value="Genomic_DNA"/>
</dbReference>
<proteinExistence type="predicted"/>
<feature type="region of interest" description="Disordered" evidence="1">
    <location>
        <begin position="393"/>
        <end position="415"/>
    </location>
</feature>
<evidence type="ECO:0000313" key="3">
    <source>
        <dbReference type="Proteomes" id="UP000756132"/>
    </source>
</evidence>
<dbReference type="RefSeq" id="XP_047768475.1">
    <property type="nucleotide sequence ID" value="XM_047911787.1"/>
</dbReference>